<dbReference type="InParanoid" id="A0A1E1LA75"/>
<comment type="caution">
    <text evidence="2">The sequence shown here is derived from an EMBL/GenBank/DDBJ whole genome shotgun (WGS) entry which is preliminary data.</text>
</comment>
<organism evidence="2 3">
    <name type="scientific">Rhynchosporium graminicola</name>
    <dbReference type="NCBI Taxonomy" id="2792576"/>
    <lineage>
        <taxon>Eukaryota</taxon>
        <taxon>Fungi</taxon>
        <taxon>Dikarya</taxon>
        <taxon>Ascomycota</taxon>
        <taxon>Pezizomycotina</taxon>
        <taxon>Leotiomycetes</taxon>
        <taxon>Helotiales</taxon>
        <taxon>Ploettnerulaceae</taxon>
        <taxon>Rhynchosporium</taxon>
    </lineage>
</organism>
<evidence type="ECO:0000313" key="3">
    <source>
        <dbReference type="Proteomes" id="UP000178129"/>
    </source>
</evidence>
<feature type="chain" id="PRO_5009446937" evidence="1">
    <location>
        <begin position="20"/>
        <end position="332"/>
    </location>
</feature>
<dbReference type="Proteomes" id="UP000178129">
    <property type="component" value="Unassembled WGS sequence"/>
</dbReference>
<feature type="signal peptide" evidence="1">
    <location>
        <begin position="1"/>
        <end position="19"/>
    </location>
</feature>
<dbReference type="EMBL" id="FJUW01000042">
    <property type="protein sequence ID" value="CZT07406.1"/>
    <property type="molecule type" value="Genomic_DNA"/>
</dbReference>
<protein>
    <submittedName>
        <fullName evidence="2">Uncharacterized protein</fullName>
    </submittedName>
</protein>
<accession>A0A1E1LA75</accession>
<gene>
    <name evidence="2" type="ORF">RCO7_07345</name>
</gene>
<keyword evidence="3" id="KW-1185">Reference proteome</keyword>
<reference evidence="3" key="1">
    <citation type="submission" date="2016-03" db="EMBL/GenBank/DDBJ databases">
        <authorList>
            <person name="Ploux O."/>
        </authorList>
    </citation>
    <scope>NUCLEOTIDE SEQUENCE [LARGE SCALE GENOMIC DNA]</scope>
    <source>
        <strain evidence="3">UK7</strain>
    </source>
</reference>
<name>A0A1E1LA75_9HELO</name>
<keyword evidence="1" id="KW-0732">Signal</keyword>
<sequence length="332" mass="36684">MKYFHAIILLLLGFSSAKALVPRKTASCRDTCGERFSQKTTHPEKSMLVSDCEKYLASTVTGTAVTVTTTTPLAIFANQTLSESTKLTITSTQSTTHTGGPTHAPIPDYMKGVCQAPLVKMQHDLYTSICKCAGATVTQTTVPASTVTVAVHNPTQVSTFKIRVVFENSTFLYLSVGAYNVAGGEYVAKVSPEYANVSSAARYGPADFTLSNGTLLYKPLKLMEYERVLPSLADGTPQMVWFVSQREDRKDHSRPFEITHRNENNKMVHPLVPVEGGAGVDYTEFFICESCGNQLYISTAAWKDGYMRRVATDKYDRYDWVELQAEPDLIQH</sequence>
<dbReference type="AlphaFoldDB" id="A0A1E1LA75"/>
<proteinExistence type="predicted"/>
<evidence type="ECO:0000256" key="1">
    <source>
        <dbReference type="SAM" id="SignalP"/>
    </source>
</evidence>
<evidence type="ECO:0000313" key="2">
    <source>
        <dbReference type="EMBL" id="CZT07406.1"/>
    </source>
</evidence>